<dbReference type="InterPro" id="IPR004827">
    <property type="entry name" value="bZIP"/>
</dbReference>
<protein>
    <recommendedName>
        <fullName evidence="2">BZIP domain-containing protein</fullName>
    </recommendedName>
</protein>
<feature type="domain" description="BZIP" evidence="2">
    <location>
        <begin position="126"/>
        <end position="171"/>
    </location>
</feature>
<feature type="compositionally biased region" description="Acidic residues" evidence="1">
    <location>
        <begin position="98"/>
        <end position="114"/>
    </location>
</feature>
<organism evidence="3 4">
    <name type="scientific">Symbiochloris irregularis</name>
    <dbReference type="NCBI Taxonomy" id="706552"/>
    <lineage>
        <taxon>Eukaryota</taxon>
        <taxon>Viridiplantae</taxon>
        <taxon>Chlorophyta</taxon>
        <taxon>core chlorophytes</taxon>
        <taxon>Trebouxiophyceae</taxon>
        <taxon>Trebouxiales</taxon>
        <taxon>Trebouxiaceae</taxon>
        <taxon>Symbiochloris</taxon>
    </lineage>
</organism>
<dbReference type="AlphaFoldDB" id="A0AAW1NSM1"/>
<feature type="region of interest" description="Disordered" evidence="1">
    <location>
        <begin position="79"/>
        <end position="146"/>
    </location>
</feature>
<dbReference type="EMBL" id="JALJOQ010000156">
    <property type="protein sequence ID" value="KAK9792968.1"/>
    <property type="molecule type" value="Genomic_DNA"/>
</dbReference>
<reference evidence="3 4" key="1">
    <citation type="journal article" date="2024" name="Nat. Commun.">
        <title>Phylogenomics reveals the evolutionary origins of lichenization in chlorophyte algae.</title>
        <authorList>
            <person name="Puginier C."/>
            <person name="Libourel C."/>
            <person name="Otte J."/>
            <person name="Skaloud P."/>
            <person name="Haon M."/>
            <person name="Grisel S."/>
            <person name="Petersen M."/>
            <person name="Berrin J.G."/>
            <person name="Delaux P.M."/>
            <person name="Dal Grande F."/>
            <person name="Keller J."/>
        </authorList>
    </citation>
    <scope>NUCLEOTIDE SEQUENCE [LARGE SCALE GENOMIC DNA]</scope>
    <source>
        <strain evidence="3 4">SAG 2036</strain>
    </source>
</reference>
<proteinExistence type="predicted"/>
<comment type="caution">
    <text evidence="3">The sequence shown here is derived from an EMBL/GenBank/DDBJ whole genome shotgun (WGS) entry which is preliminary data.</text>
</comment>
<name>A0AAW1NSM1_9CHLO</name>
<evidence type="ECO:0000259" key="2">
    <source>
        <dbReference type="PROSITE" id="PS50217"/>
    </source>
</evidence>
<gene>
    <name evidence="3" type="ORF">WJX73_002136</name>
</gene>
<evidence type="ECO:0000313" key="4">
    <source>
        <dbReference type="Proteomes" id="UP001465755"/>
    </source>
</evidence>
<sequence>MQVGRQAGLDKGAISAVLGLVNDSVPNHLQRSALAASGAEQVDFSSILAASIGVPPGTAFGVQEDPGAAILSQLLPLNRPLRGRPSDLAESLPRALGDDDEAAESEEGSYEEGEGALKRKAPMTEEDRKRRRQEINRQSARRIRERRSHELETLKQQVGNLQHQQQLLLRQGMLAAVSL</sequence>
<dbReference type="SUPFAM" id="SSF57959">
    <property type="entry name" value="Leucine zipper domain"/>
    <property type="match status" value="1"/>
</dbReference>
<evidence type="ECO:0000313" key="3">
    <source>
        <dbReference type="EMBL" id="KAK9792968.1"/>
    </source>
</evidence>
<dbReference type="InterPro" id="IPR046347">
    <property type="entry name" value="bZIP_sf"/>
</dbReference>
<dbReference type="Gene3D" id="1.20.5.170">
    <property type="match status" value="1"/>
</dbReference>
<evidence type="ECO:0000256" key="1">
    <source>
        <dbReference type="SAM" id="MobiDB-lite"/>
    </source>
</evidence>
<dbReference type="PROSITE" id="PS50217">
    <property type="entry name" value="BZIP"/>
    <property type="match status" value="1"/>
</dbReference>
<dbReference type="Proteomes" id="UP001465755">
    <property type="component" value="Unassembled WGS sequence"/>
</dbReference>
<accession>A0AAW1NSM1</accession>
<keyword evidence="4" id="KW-1185">Reference proteome</keyword>
<dbReference type="GO" id="GO:0003700">
    <property type="term" value="F:DNA-binding transcription factor activity"/>
    <property type="evidence" value="ECO:0007669"/>
    <property type="project" value="InterPro"/>
</dbReference>